<feature type="transmembrane region" description="Helical" evidence="8">
    <location>
        <begin position="73"/>
        <end position="92"/>
    </location>
</feature>
<gene>
    <name evidence="9" type="ORF">Dbus_chrXg616</name>
</gene>
<dbReference type="Pfam" id="PF08449">
    <property type="entry name" value="UAA"/>
    <property type="match status" value="2"/>
</dbReference>
<evidence type="ECO:0000256" key="3">
    <source>
        <dbReference type="ARBA" id="ARBA00022448"/>
    </source>
</evidence>
<feature type="transmembrane region" description="Helical" evidence="8">
    <location>
        <begin position="304"/>
        <end position="324"/>
    </location>
</feature>
<feature type="transmembrane region" description="Helical" evidence="8">
    <location>
        <begin position="390"/>
        <end position="410"/>
    </location>
</feature>
<feature type="transmembrane region" description="Helical" evidence="8">
    <location>
        <begin position="356"/>
        <end position="378"/>
    </location>
</feature>
<organism evidence="9 10">
    <name type="scientific">Drosophila busckii</name>
    <name type="common">Fruit fly</name>
    <dbReference type="NCBI Taxonomy" id="30019"/>
    <lineage>
        <taxon>Eukaryota</taxon>
        <taxon>Metazoa</taxon>
        <taxon>Ecdysozoa</taxon>
        <taxon>Arthropoda</taxon>
        <taxon>Hexapoda</taxon>
        <taxon>Insecta</taxon>
        <taxon>Pterygota</taxon>
        <taxon>Neoptera</taxon>
        <taxon>Endopterygota</taxon>
        <taxon>Diptera</taxon>
        <taxon>Brachycera</taxon>
        <taxon>Muscomorpha</taxon>
        <taxon>Ephydroidea</taxon>
        <taxon>Drosophilidae</taxon>
        <taxon>Drosophila</taxon>
    </lineage>
</organism>
<dbReference type="PANTHER" id="PTHR10778">
    <property type="entry name" value="SOLUTE CARRIER FAMILY 35 MEMBER B"/>
    <property type="match status" value="1"/>
</dbReference>
<dbReference type="InterPro" id="IPR013657">
    <property type="entry name" value="SCL35B1-4/HUT1"/>
</dbReference>
<protein>
    <submittedName>
        <fullName evidence="9">Efr</fullName>
    </submittedName>
</protein>
<dbReference type="STRING" id="30019.A0A0M4EUI7"/>
<keyword evidence="7 8" id="KW-0472">Membrane</keyword>
<reference evidence="9 10" key="1">
    <citation type="submission" date="2015-08" db="EMBL/GenBank/DDBJ databases">
        <title>Ancestral chromatin configuration constrains chromatin evolution on differentiating sex chromosomes in Drosophila.</title>
        <authorList>
            <person name="Zhou Q."/>
            <person name="Bachtrog D."/>
        </authorList>
    </citation>
    <scope>NUCLEOTIDE SEQUENCE [LARGE SCALE GENOMIC DNA]</scope>
    <source>
        <tissue evidence="9">Whole larvae</tissue>
    </source>
</reference>
<dbReference type="GO" id="GO:0005464">
    <property type="term" value="F:UDP-xylose transmembrane transporter activity"/>
    <property type="evidence" value="ECO:0007669"/>
    <property type="project" value="TreeGrafter"/>
</dbReference>
<evidence type="ECO:0000256" key="6">
    <source>
        <dbReference type="ARBA" id="ARBA00022989"/>
    </source>
</evidence>
<feature type="transmembrane region" description="Helical" evidence="8">
    <location>
        <begin position="422"/>
        <end position="441"/>
    </location>
</feature>
<feature type="transmembrane region" description="Helical" evidence="8">
    <location>
        <begin position="447"/>
        <end position="465"/>
    </location>
</feature>
<feature type="transmembrane region" description="Helical" evidence="8">
    <location>
        <begin position="41"/>
        <end position="61"/>
    </location>
</feature>
<evidence type="ECO:0000313" key="9">
    <source>
        <dbReference type="EMBL" id="ALC48760.1"/>
    </source>
</evidence>
<feature type="transmembrane region" description="Helical" evidence="8">
    <location>
        <begin position="98"/>
        <end position="116"/>
    </location>
</feature>
<dbReference type="PANTHER" id="PTHR10778:SF4">
    <property type="entry name" value="NUCLEOTIDE SUGAR TRANSPORTER SLC35B4"/>
    <property type="match status" value="1"/>
</dbReference>
<evidence type="ECO:0000256" key="8">
    <source>
        <dbReference type="SAM" id="Phobius"/>
    </source>
</evidence>
<feature type="transmembrane region" description="Helical" evidence="8">
    <location>
        <begin position="207"/>
        <end position="229"/>
    </location>
</feature>
<evidence type="ECO:0000313" key="10">
    <source>
        <dbReference type="Proteomes" id="UP000494163"/>
    </source>
</evidence>
<feature type="non-terminal residue" evidence="9">
    <location>
        <position position="602"/>
    </location>
</feature>
<evidence type="ECO:0000256" key="1">
    <source>
        <dbReference type="ARBA" id="ARBA00004127"/>
    </source>
</evidence>
<dbReference type="OrthoDB" id="999962at2759"/>
<feature type="transmembrane region" description="Helical" evidence="8">
    <location>
        <begin position="474"/>
        <end position="492"/>
    </location>
</feature>
<accession>A0A0M4EUI7</accession>
<keyword evidence="10" id="KW-1185">Reference proteome</keyword>
<dbReference type="GO" id="GO:0005789">
    <property type="term" value="C:endoplasmic reticulum membrane"/>
    <property type="evidence" value="ECO:0007669"/>
    <property type="project" value="TreeGrafter"/>
</dbReference>
<dbReference type="PROSITE" id="PS51257">
    <property type="entry name" value="PROKAR_LIPOPROTEIN"/>
    <property type="match status" value="1"/>
</dbReference>
<evidence type="ECO:0000256" key="7">
    <source>
        <dbReference type="ARBA" id="ARBA00023136"/>
    </source>
</evidence>
<dbReference type="AlphaFoldDB" id="A0A0M4EUI7"/>
<keyword evidence="5 8" id="KW-0812">Transmembrane</keyword>
<keyword evidence="6 8" id="KW-1133">Transmembrane helix</keyword>
<proteinExistence type="inferred from homology"/>
<name>A0A0M4EUI7_DROBS</name>
<feature type="transmembrane region" description="Helical" evidence="8">
    <location>
        <begin position="550"/>
        <end position="570"/>
    </location>
</feature>
<dbReference type="Proteomes" id="UP000494163">
    <property type="component" value="Chromosome X"/>
</dbReference>
<keyword evidence="3" id="KW-0813">Transport</keyword>
<evidence type="ECO:0000256" key="5">
    <source>
        <dbReference type="ARBA" id="ARBA00022692"/>
    </source>
</evidence>
<feature type="transmembrane region" description="Helical" evidence="8">
    <location>
        <begin position="512"/>
        <end position="534"/>
    </location>
</feature>
<dbReference type="GO" id="GO:0000139">
    <property type="term" value="C:Golgi membrane"/>
    <property type="evidence" value="ECO:0007669"/>
    <property type="project" value="TreeGrafter"/>
</dbReference>
<dbReference type="InterPro" id="IPR037185">
    <property type="entry name" value="EmrE-like"/>
</dbReference>
<feature type="transmembrane region" description="Helical" evidence="8">
    <location>
        <begin position="163"/>
        <end position="186"/>
    </location>
</feature>
<feature type="transmembrane region" description="Helical" evidence="8">
    <location>
        <begin position="125"/>
        <end position="143"/>
    </location>
</feature>
<dbReference type="GO" id="GO:0005462">
    <property type="term" value="F:UDP-N-acetylglucosamine transmembrane transporter activity"/>
    <property type="evidence" value="ECO:0007669"/>
    <property type="project" value="TreeGrafter"/>
</dbReference>
<comment type="similarity">
    <text evidence="2">Belongs to the nucleotide-sugar transporter family. SLC35B subfamily.</text>
</comment>
<evidence type="ECO:0000256" key="2">
    <source>
        <dbReference type="ARBA" id="ARBA00010694"/>
    </source>
</evidence>
<keyword evidence="4" id="KW-0762">Sugar transport</keyword>
<dbReference type="SUPFAM" id="SSF103481">
    <property type="entry name" value="Multidrug resistance efflux transporter EmrE"/>
    <property type="match status" value="1"/>
</dbReference>
<dbReference type="EMBL" id="CP012528">
    <property type="protein sequence ID" value="ALC48760.1"/>
    <property type="molecule type" value="Genomic_DNA"/>
</dbReference>
<comment type="subcellular location">
    <subcellularLocation>
        <location evidence="1">Endomembrane system</location>
        <topology evidence="1">Multi-pass membrane protein</topology>
    </subcellularLocation>
</comment>
<sequence>MDINMKALLAMLLVFVGCCSNVVFLELIIKIDPGAGNLITFSQFLFIAVEGLIFTSKFFTVKPKIALKDYVKLVLLFFGANVCNNYAFNFNIPMPLHMIFRSGSLMANMIMGIILLKKRYNLRQYSSVAMITVGIILCTLVSSGDVKDNTHHSLKADSSYSVFFWWSVGIALLTVALLVTAYMGIYQEVIYKRYGKHPDEALFFTHMLPLPGFLIMASNIAQHWQIAVASEAVSYTLPVVNWSVGMPLMLFYLVCNMVTQYVCISSVYVLTTECASLTVTLVVTLRKFVSLLFSIMYFRNPFTLSHWLGTILVFMGTVLFANVINQLKDAYVARKQRQLESARKLKQPKMNLNAKALLAMIFVFVGCCSNVICLELIIKIDPGAGNLITFTQFLFIALEGLIFTSKFFTVKPKIALKDYVKLVLLFFGANVCNNYAFNFNIPMPLHMIFRSGSLMANMIMGIILLKKSYNLRQYSSVAMITVGIILCTLVSSGDVKDNTHHSLKADSAYSAFFWWTVGIGFLTVALLISAYMGISQEVLFKRYGKHASEALFYTHILPMPGFLVMASNIAQHWKIALSTQPLVFSLPLLEWNLNLPLMLLYL</sequence>
<evidence type="ECO:0000256" key="4">
    <source>
        <dbReference type="ARBA" id="ARBA00022597"/>
    </source>
</evidence>